<keyword evidence="1" id="KW-0732">Signal</keyword>
<evidence type="ECO:0000313" key="3">
    <source>
        <dbReference type="EMBL" id="KAF1812403.1"/>
    </source>
</evidence>
<evidence type="ECO:0000256" key="1">
    <source>
        <dbReference type="ARBA" id="ARBA00022729"/>
    </source>
</evidence>
<dbReference type="InterPro" id="IPR000782">
    <property type="entry name" value="FAS1_domain"/>
</dbReference>
<reference evidence="5" key="2">
    <citation type="submission" date="2020-04" db="EMBL/GenBank/DDBJ databases">
        <authorList>
            <consortium name="NCBI Genome Project"/>
        </authorList>
    </citation>
    <scope>NUCLEOTIDE SEQUENCE</scope>
    <source>
        <strain evidence="5">CBS 781.70</strain>
    </source>
</reference>
<dbReference type="PANTHER" id="PTHR28156">
    <property type="entry name" value="FAS1 DOMAIN-CONTAINING PROTEIN YDR262W"/>
    <property type="match status" value="1"/>
</dbReference>
<gene>
    <name evidence="3 5" type="ORF">P152DRAFT_397808</name>
</gene>
<evidence type="ECO:0000313" key="5">
    <source>
        <dbReference type="RefSeq" id="XP_033534034.1"/>
    </source>
</evidence>
<accession>A0A6G1G2Y2</accession>
<evidence type="ECO:0000259" key="2">
    <source>
        <dbReference type="PROSITE" id="PS50213"/>
    </source>
</evidence>
<feature type="domain" description="FAS1" evidence="2">
    <location>
        <begin position="6"/>
        <end position="153"/>
    </location>
</feature>
<dbReference type="GeneID" id="54416997"/>
<name>A0A6G1G2Y2_9PEZI</name>
<protein>
    <recommendedName>
        <fullName evidence="2">FAS1 domain-containing protein</fullName>
    </recommendedName>
</protein>
<sequence length="157" mass="17310">MSTSSKVILSDVLGKSQAIHIFSGFTRDIDQVSKRLDDAAQNATILAPANDAIMKLPSKPWEDPKDYAEFGESAYNGDSGADKAQENLKRFVEAHIVVGSPWNEREKRETLTGKTIWFEKVDGKTIILPKGIEVTSIASRVANGEVWILNGVLDYTK</sequence>
<dbReference type="PANTHER" id="PTHR28156:SF1">
    <property type="entry name" value="FAS1 DOMAIN-CONTAINING PROTEIN YDR262W"/>
    <property type="match status" value="1"/>
</dbReference>
<dbReference type="RefSeq" id="XP_033534034.1">
    <property type="nucleotide sequence ID" value="XM_033676427.1"/>
</dbReference>
<dbReference type="InterPro" id="IPR036378">
    <property type="entry name" value="FAS1_dom_sf"/>
</dbReference>
<keyword evidence="4" id="KW-1185">Reference proteome</keyword>
<dbReference type="AlphaFoldDB" id="A0A6G1G2Y2"/>
<reference evidence="3 5" key="1">
    <citation type="submission" date="2020-01" db="EMBL/GenBank/DDBJ databases">
        <authorList>
            <consortium name="DOE Joint Genome Institute"/>
            <person name="Haridas S."/>
            <person name="Albert R."/>
            <person name="Binder M."/>
            <person name="Bloem J."/>
            <person name="Labutti K."/>
            <person name="Salamov A."/>
            <person name="Andreopoulos B."/>
            <person name="Baker S.E."/>
            <person name="Barry K."/>
            <person name="Bills G."/>
            <person name="Bluhm B.H."/>
            <person name="Cannon C."/>
            <person name="Castanera R."/>
            <person name="Culley D.E."/>
            <person name="Daum C."/>
            <person name="Ezra D."/>
            <person name="Gonzalez J.B."/>
            <person name="Henrissat B."/>
            <person name="Kuo A."/>
            <person name="Liang C."/>
            <person name="Lipzen A."/>
            <person name="Lutzoni F."/>
            <person name="Magnuson J."/>
            <person name="Mondo S."/>
            <person name="Nolan M."/>
            <person name="Ohm R."/>
            <person name="Pangilinan J."/>
            <person name="Park H.-J."/>
            <person name="Ramirez L."/>
            <person name="Alfaro M."/>
            <person name="Sun H."/>
            <person name="Tritt A."/>
            <person name="Yoshinaga Y."/>
            <person name="Zwiers L.-H."/>
            <person name="Turgeon B.G."/>
            <person name="Goodwin S.B."/>
            <person name="Spatafora J.W."/>
            <person name="Crous P.W."/>
            <person name="Grigoriev I.V."/>
        </authorList>
    </citation>
    <scope>NUCLEOTIDE SEQUENCE</scope>
    <source>
        <strain evidence="3 5">CBS 781.70</strain>
    </source>
</reference>
<dbReference type="Gene3D" id="2.30.180.10">
    <property type="entry name" value="FAS1 domain"/>
    <property type="match status" value="1"/>
</dbReference>
<dbReference type="OrthoDB" id="5551751at2759"/>
<dbReference type="Pfam" id="PF02469">
    <property type="entry name" value="Fasciclin"/>
    <property type="match status" value="1"/>
</dbReference>
<dbReference type="Proteomes" id="UP000504638">
    <property type="component" value="Unplaced"/>
</dbReference>
<dbReference type="EMBL" id="ML975158">
    <property type="protein sequence ID" value="KAF1812403.1"/>
    <property type="molecule type" value="Genomic_DNA"/>
</dbReference>
<proteinExistence type="predicted"/>
<dbReference type="InterPro" id="IPR040200">
    <property type="entry name" value="Mug57-like"/>
</dbReference>
<dbReference type="SUPFAM" id="SSF82153">
    <property type="entry name" value="FAS1 domain"/>
    <property type="match status" value="1"/>
</dbReference>
<evidence type="ECO:0000313" key="4">
    <source>
        <dbReference type="Proteomes" id="UP000504638"/>
    </source>
</evidence>
<dbReference type="PROSITE" id="PS50213">
    <property type="entry name" value="FAS1"/>
    <property type="match status" value="1"/>
</dbReference>
<reference evidence="5" key="3">
    <citation type="submission" date="2025-04" db="UniProtKB">
        <authorList>
            <consortium name="RefSeq"/>
        </authorList>
    </citation>
    <scope>IDENTIFICATION</scope>
    <source>
        <strain evidence="5">CBS 781.70</strain>
    </source>
</reference>
<organism evidence="3">
    <name type="scientific">Eremomyces bilateralis CBS 781.70</name>
    <dbReference type="NCBI Taxonomy" id="1392243"/>
    <lineage>
        <taxon>Eukaryota</taxon>
        <taxon>Fungi</taxon>
        <taxon>Dikarya</taxon>
        <taxon>Ascomycota</taxon>
        <taxon>Pezizomycotina</taxon>
        <taxon>Dothideomycetes</taxon>
        <taxon>Dothideomycetes incertae sedis</taxon>
        <taxon>Eremomycetales</taxon>
        <taxon>Eremomycetaceae</taxon>
        <taxon>Eremomyces</taxon>
    </lineage>
</organism>